<keyword evidence="2" id="KW-0812">Transmembrane</keyword>
<evidence type="ECO:0000256" key="1">
    <source>
        <dbReference type="ARBA" id="ARBA00004141"/>
    </source>
</evidence>
<keyword evidence="4" id="KW-0472">Membrane</keyword>
<dbReference type="InterPro" id="IPR005178">
    <property type="entry name" value="Ostalpha/TMEM184C"/>
</dbReference>
<evidence type="ECO:0000313" key="6">
    <source>
        <dbReference type="Proteomes" id="UP001381693"/>
    </source>
</evidence>
<accession>A0AAN9A7U0</accession>
<protein>
    <submittedName>
        <fullName evidence="5">Uncharacterized protein</fullName>
    </submittedName>
</protein>
<evidence type="ECO:0000256" key="4">
    <source>
        <dbReference type="ARBA" id="ARBA00023136"/>
    </source>
</evidence>
<dbReference type="Proteomes" id="UP001381693">
    <property type="component" value="Unassembled WGS sequence"/>
</dbReference>
<dbReference type="GO" id="GO:0016020">
    <property type="term" value="C:membrane"/>
    <property type="evidence" value="ECO:0007669"/>
    <property type="project" value="UniProtKB-SubCell"/>
</dbReference>
<feature type="non-terminal residue" evidence="5">
    <location>
        <position position="84"/>
    </location>
</feature>
<dbReference type="AlphaFoldDB" id="A0AAN9A7U0"/>
<gene>
    <name evidence="5" type="ORF">SK128_006557</name>
</gene>
<organism evidence="5 6">
    <name type="scientific">Halocaridina rubra</name>
    <name type="common">Hawaiian red shrimp</name>
    <dbReference type="NCBI Taxonomy" id="373956"/>
    <lineage>
        <taxon>Eukaryota</taxon>
        <taxon>Metazoa</taxon>
        <taxon>Ecdysozoa</taxon>
        <taxon>Arthropoda</taxon>
        <taxon>Crustacea</taxon>
        <taxon>Multicrustacea</taxon>
        <taxon>Malacostraca</taxon>
        <taxon>Eumalacostraca</taxon>
        <taxon>Eucarida</taxon>
        <taxon>Decapoda</taxon>
        <taxon>Pleocyemata</taxon>
        <taxon>Caridea</taxon>
        <taxon>Atyoidea</taxon>
        <taxon>Atyidae</taxon>
        <taxon>Halocaridina</taxon>
    </lineage>
</organism>
<dbReference type="PANTHER" id="PTHR23423">
    <property type="entry name" value="ORGANIC SOLUTE TRANSPORTER-RELATED"/>
    <property type="match status" value="1"/>
</dbReference>
<proteinExistence type="predicted"/>
<comment type="caution">
    <text evidence="5">The sequence shown here is derived from an EMBL/GenBank/DDBJ whole genome shotgun (WGS) entry which is preliminary data.</text>
</comment>
<evidence type="ECO:0000313" key="5">
    <source>
        <dbReference type="EMBL" id="KAK7077394.1"/>
    </source>
</evidence>
<evidence type="ECO:0000256" key="3">
    <source>
        <dbReference type="ARBA" id="ARBA00022989"/>
    </source>
</evidence>
<comment type="subcellular location">
    <subcellularLocation>
        <location evidence="1">Membrane</location>
        <topology evidence="1">Multi-pass membrane protein</topology>
    </subcellularLocation>
</comment>
<keyword evidence="3" id="KW-1133">Transmembrane helix</keyword>
<dbReference type="Pfam" id="PF03619">
    <property type="entry name" value="Solute_trans_a"/>
    <property type="match status" value="1"/>
</dbReference>
<reference evidence="5 6" key="1">
    <citation type="submission" date="2023-11" db="EMBL/GenBank/DDBJ databases">
        <title>Halocaridina rubra genome assembly.</title>
        <authorList>
            <person name="Smith C."/>
        </authorList>
    </citation>
    <scope>NUCLEOTIDE SEQUENCE [LARGE SCALE GENOMIC DNA]</scope>
    <source>
        <strain evidence="5">EP-1</strain>
        <tissue evidence="5">Whole</tissue>
    </source>
</reference>
<evidence type="ECO:0000256" key="2">
    <source>
        <dbReference type="ARBA" id="ARBA00022692"/>
    </source>
</evidence>
<keyword evidence="6" id="KW-1185">Reference proteome</keyword>
<sequence length="84" mass="9943">MKAPIMHKIFHIDEAKDPEVEERNVSSIIQNFLICIEMFIAAVVHHYAFSYKPYVDEEYETGNCCHTFLLIWDISDVRSDIREH</sequence>
<name>A0AAN9A7U0_HALRR</name>
<dbReference type="EMBL" id="JAXCGZ010009002">
    <property type="protein sequence ID" value="KAK7077394.1"/>
    <property type="molecule type" value="Genomic_DNA"/>
</dbReference>